<accession>A0A4U6WCA2</accession>
<evidence type="ECO:0000313" key="1">
    <source>
        <dbReference type="EMBL" id="TKW39484.1"/>
    </source>
</evidence>
<dbReference type="AlphaFoldDB" id="A0A4U6WCA2"/>
<organism evidence="1 2">
    <name type="scientific">Setaria viridis</name>
    <name type="common">Green bristlegrass</name>
    <name type="synonym">Setaria italica subsp. viridis</name>
    <dbReference type="NCBI Taxonomy" id="4556"/>
    <lineage>
        <taxon>Eukaryota</taxon>
        <taxon>Viridiplantae</taxon>
        <taxon>Streptophyta</taxon>
        <taxon>Embryophyta</taxon>
        <taxon>Tracheophyta</taxon>
        <taxon>Spermatophyta</taxon>
        <taxon>Magnoliopsida</taxon>
        <taxon>Liliopsida</taxon>
        <taxon>Poales</taxon>
        <taxon>Poaceae</taxon>
        <taxon>PACMAD clade</taxon>
        <taxon>Panicoideae</taxon>
        <taxon>Panicodae</taxon>
        <taxon>Paniceae</taxon>
        <taxon>Cenchrinae</taxon>
        <taxon>Setaria</taxon>
    </lineage>
</organism>
<dbReference type="Gramene" id="TKW39484">
    <property type="protein sequence ID" value="TKW39484"/>
    <property type="gene ID" value="SEVIR_1G182450v2"/>
</dbReference>
<sequence>MLERGGRGRRGNGTVVSVTCAVRARLVWVQRADLPCRPVHGLAVPDVESYAHL</sequence>
<keyword evidence="2" id="KW-1185">Reference proteome</keyword>
<dbReference type="Proteomes" id="UP000298652">
    <property type="component" value="Chromosome 1"/>
</dbReference>
<evidence type="ECO:0000313" key="2">
    <source>
        <dbReference type="Proteomes" id="UP000298652"/>
    </source>
</evidence>
<name>A0A4U6WCA2_SETVI</name>
<protein>
    <submittedName>
        <fullName evidence="1">Uncharacterized protein</fullName>
    </submittedName>
</protein>
<gene>
    <name evidence="1" type="ORF">SEVIR_1G182450v2</name>
</gene>
<dbReference type="EMBL" id="CM016552">
    <property type="protein sequence ID" value="TKW39484.1"/>
    <property type="molecule type" value="Genomic_DNA"/>
</dbReference>
<proteinExistence type="predicted"/>
<reference evidence="1" key="1">
    <citation type="submission" date="2019-03" db="EMBL/GenBank/DDBJ databases">
        <title>WGS assembly of Setaria viridis.</title>
        <authorList>
            <person name="Huang P."/>
            <person name="Jenkins J."/>
            <person name="Grimwood J."/>
            <person name="Barry K."/>
            <person name="Healey A."/>
            <person name="Mamidi S."/>
            <person name="Sreedasyam A."/>
            <person name="Shu S."/>
            <person name="Feldman M."/>
            <person name="Wu J."/>
            <person name="Yu Y."/>
            <person name="Chen C."/>
            <person name="Johnson J."/>
            <person name="Rokhsar D."/>
            <person name="Baxter I."/>
            <person name="Schmutz J."/>
            <person name="Brutnell T."/>
            <person name="Kellogg E."/>
        </authorList>
    </citation>
    <scope>NUCLEOTIDE SEQUENCE [LARGE SCALE GENOMIC DNA]</scope>
</reference>